<organism evidence="1 2">
    <name type="scientific">Arctium lappa</name>
    <name type="common">Greater burdock</name>
    <name type="synonym">Lappa major</name>
    <dbReference type="NCBI Taxonomy" id="4217"/>
    <lineage>
        <taxon>Eukaryota</taxon>
        <taxon>Viridiplantae</taxon>
        <taxon>Streptophyta</taxon>
        <taxon>Embryophyta</taxon>
        <taxon>Tracheophyta</taxon>
        <taxon>Spermatophyta</taxon>
        <taxon>Magnoliopsida</taxon>
        <taxon>eudicotyledons</taxon>
        <taxon>Gunneridae</taxon>
        <taxon>Pentapetalae</taxon>
        <taxon>asterids</taxon>
        <taxon>campanulids</taxon>
        <taxon>Asterales</taxon>
        <taxon>Asteraceae</taxon>
        <taxon>Carduoideae</taxon>
        <taxon>Cardueae</taxon>
        <taxon>Arctiinae</taxon>
        <taxon>Arctium</taxon>
    </lineage>
</organism>
<evidence type="ECO:0000313" key="1">
    <source>
        <dbReference type="EMBL" id="KAI3693060.1"/>
    </source>
</evidence>
<comment type="caution">
    <text evidence="1">The sequence shown here is derived from an EMBL/GenBank/DDBJ whole genome shotgun (WGS) entry which is preliminary data.</text>
</comment>
<dbReference type="Proteomes" id="UP001055879">
    <property type="component" value="Linkage Group LG11"/>
</dbReference>
<gene>
    <name evidence="1" type="ORF">L6452_32888</name>
</gene>
<proteinExistence type="predicted"/>
<evidence type="ECO:0000313" key="2">
    <source>
        <dbReference type="Proteomes" id="UP001055879"/>
    </source>
</evidence>
<sequence>MSTSRRKTVNTGKHKSERDTKIPYVRFISAILHFFLGKKYPTEGDCNFSKVGPRVLEVKCAENEVSIQTLRLRLSSTSSTSVVTPMVHSSAIPTTTTTLKRQSSALPGPSKKANKTKESTPSLKEPEVVSQQTTLDDFVAHSSTSATTTTVPVTSIPDTTPVINPTPPVSQIAEPTSVAANTGPVVVQTSQPFSQFEGDLNFFNMFNTSGKPKTIYTSPTSINKPEHHFSQILTSFSGPNLGTVDAHVNKLDEKVDSLAASLNTNTIAINQAGEELKTLSSATATKANASHLSSLQDEVNQLKDNMARNTNQLQFLTGHVDHLTGEVRSLSEKMETANQLPSQLLTKINEPAPAPTSSFTENARVSLNIAVELTHQATSAIPELEDLVDKLEANARTKPIADDVVAATTVVLPRDDDKERENTYKENTAVEAQVAAEEPPFQAEGEKIAEDDQVSDEDQVPPPQVLVEDEEDDDEEDLDLQDQEDDDAAAGDDDDENEDPSLWFSAITASSMPQTKGVVINEAGGRQKDSAPDSSSQGKQKRIVVKGNLKLLSLSKGEQPSQVCLSIVPLSFYSYQSPLTF</sequence>
<keyword evidence="2" id="KW-1185">Reference proteome</keyword>
<reference evidence="1 2" key="2">
    <citation type="journal article" date="2022" name="Mol. Ecol. Resour.">
        <title>The genomes of chicory, endive, great burdock and yacon provide insights into Asteraceae paleo-polyploidization history and plant inulin production.</title>
        <authorList>
            <person name="Fan W."/>
            <person name="Wang S."/>
            <person name="Wang H."/>
            <person name="Wang A."/>
            <person name="Jiang F."/>
            <person name="Liu H."/>
            <person name="Zhao H."/>
            <person name="Xu D."/>
            <person name="Zhang Y."/>
        </authorList>
    </citation>
    <scope>NUCLEOTIDE SEQUENCE [LARGE SCALE GENOMIC DNA]</scope>
    <source>
        <strain evidence="2">cv. Niubang</strain>
    </source>
</reference>
<accession>A0ACB8Z6Z5</accession>
<dbReference type="EMBL" id="CM042057">
    <property type="protein sequence ID" value="KAI3693060.1"/>
    <property type="molecule type" value="Genomic_DNA"/>
</dbReference>
<protein>
    <submittedName>
        <fullName evidence="1">Uncharacterized protein</fullName>
    </submittedName>
</protein>
<name>A0ACB8Z6Z5_ARCLA</name>
<reference evidence="2" key="1">
    <citation type="journal article" date="2022" name="Mol. Ecol. Resour.">
        <title>The genomes of chicory, endive, great burdock and yacon provide insights into Asteraceae palaeo-polyploidization history and plant inulin production.</title>
        <authorList>
            <person name="Fan W."/>
            <person name="Wang S."/>
            <person name="Wang H."/>
            <person name="Wang A."/>
            <person name="Jiang F."/>
            <person name="Liu H."/>
            <person name="Zhao H."/>
            <person name="Xu D."/>
            <person name="Zhang Y."/>
        </authorList>
    </citation>
    <scope>NUCLEOTIDE SEQUENCE [LARGE SCALE GENOMIC DNA]</scope>
    <source>
        <strain evidence="2">cv. Niubang</strain>
    </source>
</reference>